<dbReference type="RefSeq" id="WP_163924113.1">
    <property type="nucleotide sequence ID" value="NZ_AP022593.1"/>
</dbReference>
<dbReference type="AlphaFoldDB" id="A0A7I7S7E0"/>
<proteinExistence type="predicted"/>
<gene>
    <name evidence="1" type="ORF">MARA_56970</name>
</gene>
<dbReference type="Proteomes" id="UP000467428">
    <property type="component" value="Chromosome"/>
</dbReference>
<accession>A0A7I7S7E0</accession>
<name>A0A7I7S7E0_9MYCO</name>
<reference evidence="1 2" key="1">
    <citation type="journal article" date="2019" name="Emerg. Microbes Infect.">
        <title>Comprehensive subspecies identification of 175 nontuberculous mycobacteria species based on 7547 genomic profiles.</title>
        <authorList>
            <person name="Matsumoto Y."/>
            <person name="Kinjo T."/>
            <person name="Motooka D."/>
            <person name="Nabeya D."/>
            <person name="Jung N."/>
            <person name="Uechi K."/>
            <person name="Horii T."/>
            <person name="Iida T."/>
            <person name="Fujita J."/>
            <person name="Nakamura S."/>
        </authorList>
    </citation>
    <scope>NUCLEOTIDE SEQUENCE [LARGE SCALE GENOMIC DNA]</scope>
    <source>
        <strain evidence="1 2">JCM 18538</strain>
    </source>
</reference>
<evidence type="ECO:0000313" key="1">
    <source>
        <dbReference type="EMBL" id="BBY52229.1"/>
    </source>
</evidence>
<organism evidence="1 2">
    <name type="scientific">Mycolicibacterium arabiense</name>
    <dbReference type="NCBI Taxonomy" id="1286181"/>
    <lineage>
        <taxon>Bacteria</taxon>
        <taxon>Bacillati</taxon>
        <taxon>Actinomycetota</taxon>
        <taxon>Actinomycetes</taxon>
        <taxon>Mycobacteriales</taxon>
        <taxon>Mycobacteriaceae</taxon>
        <taxon>Mycolicibacterium</taxon>
    </lineage>
</organism>
<dbReference type="EMBL" id="AP022593">
    <property type="protein sequence ID" value="BBY52229.1"/>
    <property type="molecule type" value="Genomic_DNA"/>
</dbReference>
<keyword evidence="2" id="KW-1185">Reference proteome</keyword>
<protein>
    <submittedName>
        <fullName evidence="1">Uncharacterized protein</fullName>
    </submittedName>
</protein>
<dbReference type="KEGG" id="marz:MARA_56970"/>
<evidence type="ECO:0000313" key="2">
    <source>
        <dbReference type="Proteomes" id="UP000467428"/>
    </source>
</evidence>
<geneLocation type="plasmid" evidence="2">
    <name>pjcm18538 dna</name>
</geneLocation>
<sequence>MSLLDKPVISDSDVECVLYRAVGIINPLLDLLAQADPLGLRERTGDLSAEGVVGHTLDIAAWVLNVADVPGTTSWEGMDVDERIDWWVQRVGALNTVAVAFPGFFGVIADRLPLQDFLGFASQAIVLCAVARELGVTDRRMHVRLLGVVMCDRDFAGPPSVGDDVTAADAVTVEWSVPGVGKALWQLVGLMRAIGDELVKRPKPRGIYHYLGMLPAAGAVADYFGEYGALKRAAKEARTWLGTNAQVETRRQPR</sequence>